<protein>
    <submittedName>
        <fullName evidence="5">Long-chain-fatty-acid--CoA ligase</fullName>
        <ecNumber evidence="5">6.2.1.3</ecNumber>
    </submittedName>
</protein>
<gene>
    <name evidence="5" type="primary">lcfB_1</name>
    <name evidence="5" type="ORF">MBCUR_08900</name>
</gene>
<dbReference type="STRING" id="49547.MBCUR_08900"/>
<dbReference type="InterPro" id="IPR000873">
    <property type="entry name" value="AMP-dep_synth/lig_dom"/>
</dbReference>
<feature type="domain" description="AMP-dependent synthetase/ligase" evidence="3">
    <location>
        <begin position="27"/>
        <end position="415"/>
    </location>
</feature>
<dbReference type="GO" id="GO:0031956">
    <property type="term" value="F:medium-chain fatty acid-CoA ligase activity"/>
    <property type="evidence" value="ECO:0007669"/>
    <property type="project" value="TreeGrafter"/>
</dbReference>
<dbReference type="AlphaFoldDB" id="A0A166B448"/>
<dbReference type="PANTHER" id="PTHR43201:SF5">
    <property type="entry name" value="MEDIUM-CHAIN ACYL-COA LIGASE ACSF2, MITOCHONDRIAL"/>
    <property type="match status" value="1"/>
</dbReference>
<evidence type="ECO:0000313" key="5">
    <source>
        <dbReference type="EMBL" id="KZX12834.1"/>
    </source>
</evidence>
<dbReference type="Proteomes" id="UP000077245">
    <property type="component" value="Unassembled WGS sequence"/>
</dbReference>
<organism evidence="5 6">
    <name type="scientific">Methanobrevibacter curvatus</name>
    <dbReference type="NCBI Taxonomy" id="49547"/>
    <lineage>
        <taxon>Archaea</taxon>
        <taxon>Methanobacteriati</taxon>
        <taxon>Methanobacteriota</taxon>
        <taxon>Methanomada group</taxon>
        <taxon>Methanobacteria</taxon>
        <taxon>Methanobacteriales</taxon>
        <taxon>Methanobacteriaceae</taxon>
        <taxon>Methanobrevibacter</taxon>
    </lineage>
</organism>
<feature type="domain" description="AMP-binding enzyme C-terminal" evidence="4">
    <location>
        <begin position="466"/>
        <end position="541"/>
    </location>
</feature>
<comment type="similarity">
    <text evidence="1">Belongs to the ATP-dependent AMP-binding enzyme family.</text>
</comment>
<evidence type="ECO:0000256" key="2">
    <source>
        <dbReference type="ARBA" id="ARBA00022598"/>
    </source>
</evidence>
<dbReference type="PATRIC" id="fig|49547.3.peg.957"/>
<dbReference type="Gene3D" id="2.30.38.10">
    <property type="entry name" value="Luciferase, Domain 3"/>
    <property type="match status" value="1"/>
</dbReference>
<name>A0A166B448_9EURY</name>
<reference evidence="5 6" key="1">
    <citation type="submission" date="2016-04" db="EMBL/GenBank/DDBJ databases">
        <title>Genome sequence of Methanobrevibacter curvatus DSM 11111.</title>
        <authorList>
            <person name="Poehlein A."/>
            <person name="Seedorf H."/>
            <person name="Daniel R."/>
        </authorList>
    </citation>
    <scope>NUCLEOTIDE SEQUENCE [LARGE SCALE GENOMIC DNA]</scope>
    <source>
        <strain evidence="5 6">DSM 11111</strain>
    </source>
</reference>
<proteinExistence type="inferred from homology"/>
<dbReference type="EMBL" id="LWMV01000160">
    <property type="protein sequence ID" value="KZX12834.1"/>
    <property type="molecule type" value="Genomic_DNA"/>
</dbReference>
<dbReference type="InterPro" id="IPR045851">
    <property type="entry name" value="AMP-bd_C_sf"/>
</dbReference>
<dbReference type="Gene3D" id="3.40.50.980">
    <property type="match status" value="2"/>
</dbReference>
<dbReference type="EC" id="6.2.1.3" evidence="5"/>
<evidence type="ECO:0000256" key="1">
    <source>
        <dbReference type="ARBA" id="ARBA00006432"/>
    </source>
</evidence>
<dbReference type="InterPro" id="IPR020845">
    <property type="entry name" value="AMP-binding_CS"/>
</dbReference>
<accession>A0A166B448</accession>
<dbReference type="Pfam" id="PF00501">
    <property type="entry name" value="AMP-binding"/>
    <property type="match status" value="1"/>
</dbReference>
<sequence>MFIISNNEDCNGVIVVFSEETVGKFLENQLDKIGNRDYIVYPEKNFRVTFKEFHEKTDKLAKGLLSIGIKKGDHVGLWAKNIPEWGFYMMALAKIGAVLVTLNTAYTTKELDYTIKQSDMKALILEKGFKDNNYVKMMYGLIPDLKKSVKNDLKLEKYPLLKNIIFMGEYHHRGMYNTYELINEGKSISDKKLKEVKDSVLNSDIMNIQYTSGTTGFPKGVMLTHRNCINNAYNIGFYSGLTSNDRLFNPLPLSHSYGLSLILGCLCFGRAIVMTDVFNPSLILSSIQNEKCEVICGVPTIFLALINHPMFEMYDVSSLKQLVKGGSYCPPEILNEIITKLNIETVISGYGLTEASSTVTSTDFGDGFDRILNTIGKALFDVEVKIVDRKTGEKLEPGEIGEICCSGVIVMKGYYKMPDKTHETIDEDGWLHTGDLGKMDKYGYVSIVGRIKDMINRGGENIYPTEIENLLISYPGVEAIEVVGVPDKYYGEVVVAFVIKSPDADLEEGDIRDYVDDNLAHYKVPKYVFFIDEFPLNVSGKILKNKLSDLAQDLIVKNKKMGFFKKFNKNI</sequence>
<keyword evidence="2 5" id="KW-0436">Ligase</keyword>
<dbReference type="Gene3D" id="3.30.300.30">
    <property type="match status" value="1"/>
</dbReference>
<evidence type="ECO:0000259" key="3">
    <source>
        <dbReference type="Pfam" id="PF00501"/>
    </source>
</evidence>
<dbReference type="InterPro" id="IPR025110">
    <property type="entry name" value="AMP-bd_C"/>
</dbReference>
<evidence type="ECO:0000313" key="6">
    <source>
        <dbReference type="Proteomes" id="UP000077245"/>
    </source>
</evidence>
<dbReference type="FunFam" id="3.40.50.12780:FF:000003">
    <property type="entry name" value="Long-chain-fatty-acid--CoA ligase FadD"/>
    <property type="match status" value="1"/>
</dbReference>
<dbReference type="FunFam" id="3.30.300.30:FF:000008">
    <property type="entry name" value="2,3-dihydroxybenzoate-AMP ligase"/>
    <property type="match status" value="1"/>
</dbReference>
<dbReference type="SUPFAM" id="SSF56801">
    <property type="entry name" value="Acetyl-CoA synthetase-like"/>
    <property type="match status" value="1"/>
</dbReference>
<comment type="caution">
    <text evidence="5">The sequence shown here is derived from an EMBL/GenBank/DDBJ whole genome shotgun (WGS) entry which is preliminary data.</text>
</comment>
<dbReference type="PANTHER" id="PTHR43201">
    <property type="entry name" value="ACYL-COA SYNTHETASE"/>
    <property type="match status" value="1"/>
</dbReference>
<dbReference type="PROSITE" id="PS00455">
    <property type="entry name" value="AMP_BINDING"/>
    <property type="match status" value="1"/>
</dbReference>
<keyword evidence="6" id="KW-1185">Reference proteome</keyword>
<dbReference type="Pfam" id="PF13193">
    <property type="entry name" value="AMP-binding_C"/>
    <property type="match status" value="1"/>
</dbReference>
<evidence type="ECO:0000259" key="4">
    <source>
        <dbReference type="Pfam" id="PF13193"/>
    </source>
</evidence>
<dbReference type="GO" id="GO:0004467">
    <property type="term" value="F:long-chain fatty acid-CoA ligase activity"/>
    <property type="evidence" value="ECO:0007669"/>
    <property type="project" value="UniProtKB-EC"/>
</dbReference>